<proteinExistence type="inferred from homology"/>
<dbReference type="EC" id="4.2.1.136" evidence="19"/>
<feature type="binding site" evidence="18">
    <location>
        <begin position="124"/>
        <end position="130"/>
    </location>
    <ligand>
        <name>(6S)-NADPHX</name>
        <dbReference type="ChEBI" id="CHEBI:64076"/>
    </ligand>
</feature>
<comment type="catalytic activity">
    <reaction evidence="1 18 19">
        <text>(6R)-NADHX = (6S)-NADHX</text>
        <dbReference type="Rhea" id="RHEA:32215"/>
        <dbReference type="ChEBI" id="CHEBI:64074"/>
        <dbReference type="ChEBI" id="CHEBI:64075"/>
        <dbReference type="EC" id="5.1.99.6"/>
    </reaction>
</comment>
<accession>A0A367FZ29</accession>
<evidence type="ECO:0000256" key="15">
    <source>
        <dbReference type="ARBA" id="ARBA00048238"/>
    </source>
</evidence>
<evidence type="ECO:0000256" key="12">
    <source>
        <dbReference type="ARBA" id="ARBA00023239"/>
    </source>
</evidence>
<dbReference type="GO" id="GO:0052856">
    <property type="term" value="F:NAD(P)HX epimerase activity"/>
    <property type="evidence" value="ECO:0007669"/>
    <property type="project" value="UniProtKB-UniRule"/>
</dbReference>
<evidence type="ECO:0000259" key="20">
    <source>
        <dbReference type="PROSITE" id="PS51383"/>
    </source>
</evidence>
<keyword evidence="11 18" id="KW-0413">Isomerase</keyword>
<keyword evidence="8 17" id="KW-0521">NADP</keyword>
<sequence>MKKLVTCKEMKDLDSTTIREIGVPSEVLMERAALKVVEETEKYLQKDERILVVCGSGNNGGDGIAVARLFHLKGIRVEFYMVGNKDKMTRETALQYKIASGYRVPEVNNPQWSEYTTIVDAVFGVGLTRPIEGHYADIIHEMNSARAKKIAVDIPSGVNGDTGLEMGIAFSADLTVTFAYRKRGLCFYPGRLYAGRIVTADIGIYEQEAVTASAACLENKDLKLFPERDPGGNKGTFGKVLFVTGSEGMCGAAYLSASAALRAGAGMVKIQTVEANRIPLQILLPEAMVCSRFDQESNEQLLSWCDVIVIGPGLGTSVASREREQWFLTAAAREKKPLILDADGLNLLAAHPQWYQYLGEHVVLTPHIGEMSRLSGRTIQEIQHEIADTALKCAAETGSVCVLKDACTVIADEKGQMYLNLSGNSGMATAGSGDVLSGILAAVLCMYLKTEEQPPMVLKAALGVYLHGLCGDLAAAEKGKRSMLAGDIIEYLPKALAIGEEESGL</sequence>
<evidence type="ECO:0000256" key="18">
    <source>
        <dbReference type="HAMAP-Rule" id="MF_01966"/>
    </source>
</evidence>
<dbReference type="PIRSF" id="PIRSF017184">
    <property type="entry name" value="Nnr"/>
    <property type="match status" value="1"/>
</dbReference>
<comment type="caution">
    <text evidence="22">The sequence shown here is derived from an EMBL/GenBank/DDBJ whole genome shotgun (WGS) entry which is preliminary data.</text>
</comment>
<organism evidence="22 23">
    <name type="scientific">Blautia obeum</name>
    <dbReference type="NCBI Taxonomy" id="40520"/>
    <lineage>
        <taxon>Bacteria</taxon>
        <taxon>Bacillati</taxon>
        <taxon>Bacillota</taxon>
        <taxon>Clostridia</taxon>
        <taxon>Lachnospirales</taxon>
        <taxon>Lachnospiraceae</taxon>
        <taxon>Blautia</taxon>
    </lineage>
</organism>
<dbReference type="SUPFAM" id="SSF53613">
    <property type="entry name" value="Ribokinase-like"/>
    <property type="match status" value="1"/>
</dbReference>
<dbReference type="HAMAP" id="MF_01966">
    <property type="entry name" value="NADHX_epimerase"/>
    <property type="match status" value="1"/>
</dbReference>
<dbReference type="GO" id="GO:0110051">
    <property type="term" value="P:metabolite repair"/>
    <property type="evidence" value="ECO:0007669"/>
    <property type="project" value="TreeGrafter"/>
</dbReference>
<dbReference type="CDD" id="cd01171">
    <property type="entry name" value="YXKO-related"/>
    <property type="match status" value="1"/>
</dbReference>
<keyword evidence="12 17" id="KW-0456">Lyase</keyword>
<dbReference type="NCBIfam" id="TIGR00196">
    <property type="entry name" value="yjeF_cterm"/>
    <property type="match status" value="1"/>
</dbReference>
<evidence type="ECO:0000259" key="21">
    <source>
        <dbReference type="PROSITE" id="PS51385"/>
    </source>
</evidence>
<evidence type="ECO:0000256" key="8">
    <source>
        <dbReference type="ARBA" id="ARBA00022857"/>
    </source>
</evidence>
<dbReference type="Proteomes" id="UP000253208">
    <property type="component" value="Unassembled WGS sequence"/>
</dbReference>
<comment type="subunit">
    <text evidence="17">Homotetramer.</text>
</comment>
<comment type="similarity">
    <text evidence="3 19">In the N-terminal section; belongs to the NnrE/AIBP family.</text>
</comment>
<dbReference type="HAMAP" id="MF_01965">
    <property type="entry name" value="NADHX_dehydratase"/>
    <property type="match status" value="1"/>
</dbReference>
<evidence type="ECO:0000256" key="17">
    <source>
        <dbReference type="HAMAP-Rule" id="MF_01965"/>
    </source>
</evidence>
<dbReference type="PROSITE" id="PS01050">
    <property type="entry name" value="YJEF_C_2"/>
    <property type="match status" value="1"/>
</dbReference>
<feature type="binding site" evidence="18">
    <location>
        <position position="135"/>
    </location>
    <ligand>
        <name>(6S)-NADPHX</name>
        <dbReference type="ChEBI" id="CHEBI:64076"/>
    </ligand>
</feature>
<feature type="domain" description="YjeF C-terminal" evidence="20">
    <location>
        <begin position="217"/>
        <end position="499"/>
    </location>
</feature>
<comment type="catalytic activity">
    <reaction evidence="15 17 19">
        <text>(6S)-NADHX + ADP = AMP + phosphate + NADH + H(+)</text>
        <dbReference type="Rhea" id="RHEA:32223"/>
        <dbReference type="ChEBI" id="CHEBI:15378"/>
        <dbReference type="ChEBI" id="CHEBI:43474"/>
        <dbReference type="ChEBI" id="CHEBI:57945"/>
        <dbReference type="ChEBI" id="CHEBI:64074"/>
        <dbReference type="ChEBI" id="CHEBI:456215"/>
        <dbReference type="ChEBI" id="CHEBI:456216"/>
        <dbReference type="EC" id="4.2.1.136"/>
    </reaction>
</comment>
<evidence type="ECO:0000256" key="9">
    <source>
        <dbReference type="ARBA" id="ARBA00022958"/>
    </source>
</evidence>
<evidence type="ECO:0000256" key="13">
    <source>
        <dbReference type="ARBA" id="ARBA00023268"/>
    </source>
</evidence>
<reference evidence="22 23" key="1">
    <citation type="submission" date="2018-02" db="EMBL/GenBank/DDBJ databases">
        <title>Complete genome sequencing of Faecalibacterium prausnitzii strains isolated from the human gut.</title>
        <authorList>
            <person name="Fitzgerald B.C."/>
            <person name="Shkoporov A.N."/>
            <person name="Ross P.R."/>
            <person name="Hill C."/>
        </authorList>
    </citation>
    <scope>NUCLEOTIDE SEQUENCE [LARGE SCALE GENOMIC DNA]</scope>
    <source>
        <strain evidence="22 23">APC942/31-1</strain>
    </source>
</reference>
<dbReference type="InterPro" id="IPR036652">
    <property type="entry name" value="YjeF_N_dom_sf"/>
</dbReference>
<protein>
    <recommendedName>
        <fullName evidence="19">Bifunctional NAD(P)H-hydrate repair enzyme</fullName>
    </recommendedName>
    <alternativeName>
        <fullName evidence="19">Nicotinamide nucleotide repair protein</fullName>
    </alternativeName>
    <domain>
        <recommendedName>
            <fullName evidence="19">ADP-dependent (S)-NAD(P)H-hydrate dehydratase</fullName>
            <ecNumber evidence="19">4.2.1.136</ecNumber>
        </recommendedName>
        <alternativeName>
            <fullName evidence="19">ADP-dependent NAD(P)HX dehydratase</fullName>
        </alternativeName>
    </domain>
    <domain>
        <recommendedName>
            <fullName evidence="19">NAD(P)H-hydrate epimerase</fullName>
            <ecNumber evidence="19">5.1.99.6</ecNumber>
        </recommendedName>
    </domain>
</protein>
<dbReference type="AlphaFoldDB" id="A0A367FZ29"/>
<keyword evidence="5 18" id="KW-0479">Metal-binding</keyword>
<dbReference type="NCBIfam" id="TIGR00197">
    <property type="entry name" value="yjeF_nterm"/>
    <property type="match status" value="1"/>
</dbReference>
<dbReference type="PROSITE" id="PS51383">
    <property type="entry name" value="YJEF_C_3"/>
    <property type="match status" value="1"/>
</dbReference>
<keyword evidence="6 17" id="KW-0547">Nucleotide-binding</keyword>
<feature type="binding site" evidence="18">
    <location>
        <position position="59"/>
    </location>
    <ligand>
        <name>K(+)</name>
        <dbReference type="ChEBI" id="CHEBI:29103"/>
    </ligand>
</feature>
<comment type="similarity">
    <text evidence="18">Belongs to the NnrE/AIBP family.</text>
</comment>
<comment type="function">
    <text evidence="14 19">Bifunctional enzyme that catalyzes the epimerization of the S- and R-forms of NAD(P)HX and the dehydration of the S-form of NAD(P)HX at the expense of ADP, which is converted to AMP. This allows the repair of both epimers of NAD(P)HX, a damaged form of NAD(P)H that is a result of enzymatic or heat-dependent hydration.</text>
</comment>
<comment type="catalytic activity">
    <reaction evidence="16 17 19">
        <text>(6S)-NADPHX + ADP = AMP + phosphate + NADPH + H(+)</text>
        <dbReference type="Rhea" id="RHEA:32235"/>
        <dbReference type="ChEBI" id="CHEBI:15378"/>
        <dbReference type="ChEBI" id="CHEBI:43474"/>
        <dbReference type="ChEBI" id="CHEBI:57783"/>
        <dbReference type="ChEBI" id="CHEBI:64076"/>
        <dbReference type="ChEBI" id="CHEBI:456215"/>
        <dbReference type="ChEBI" id="CHEBI:456216"/>
        <dbReference type="EC" id="4.2.1.136"/>
    </reaction>
</comment>
<comment type="function">
    <text evidence="18">Catalyzes the epimerization of the S- and R-forms of NAD(P)HX, a damaged form of NAD(P)H that is a result of enzymatic or heat-dependent hydration. This is a prerequisite for the S-specific NAD(P)H-hydrate dehydratase to allow the repair of both epimers of NAD(P)HX.</text>
</comment>
<dbReference type="SUPFAM" id="SSF64153">
    <property type="entry name" value="YjeF N-terminal domain-like"/>
    <property type="match status" value="1"/>
</dbReference>
<feature type="binding site" evidence="17">
    <location>
        <position position="367"/>
    </location>
    <ligand>
        <name>(6S)-NADPHX</name>
        <dbReference type="ChEBI" id="CHEBI:64076"/>
    </ligand>
</feature>
<evidence type="ECO:0000256" key="6">
    <source>
        <dbReference type="ARBA" id="ARBA00022741"/>
    </source>
</evidence>
<dbReference type="RefSeq" id="WP_114002417.1">
    <property type="nucleotide sequence ID" value="NZ_PSQG01000016.1"/>
</dbReference>
<dbReference type="InterPro" id="IPR029056">
    <property type="entry name" value="Ribokinase-like"/>
</dbReference>
<evidence type="ECO:0000256" key="2">
    <source>
        <dbReference type="ARBA" id="ARBA00000909"/>
    </source>
</evidence>
<dbReference type="InterPro" id="IPR017953">
    <property type="entry name" value="Carbohydrate_kinase_pred_CS"/>
</dbReference>
<dbReference type="Pfam" id="PF01256">
    <property type="entry name" value="Carb_kinase"/>
    <property type="match status" value="1"/>
</dbReference>
<comment type="cofactor">
    <cofactor evidence="17">
        <name>Mg(2+)</name>
        <dbReference type="ChEBI" id="CHEBI:18420"/>
    </cofactor>
</comment>
<keyword evidence="13" id="KW-0511">Multifunctional enzyme</keyword>
<keyword evidence="7 17" id="KW-0067">ATP-binding</keyword>
<comment type="similarity">
    <text evidence="17">Belongs to the NnrD/CARKD family.</text>
</comment>
<comment type="catalytic activity">
    <reaction evidence="2 18 19">
        <text>(6R)-NADPHX = (6S)-NADPHX</text>
        <dbReference type="Rhea" id="RHEA:32227"/>
        <dbReference type="ChEBI" id="CHEBI:64076"/>
        <dbReference type="ChEBI" id="CHEBI:64077"/>
        <dbReference type="EC" id="5.1.99.6"/>
    </reaction>
</comment>
<gene>
    <name evidence="17" type="primary">nnrD</name>
    <name evidence="18" type="synonym">nnrE</name>
    <name evidence="22" type="ORF">C4886_11625</name>
</gene>
<evidence type="ECO:0000256" key="11">
    <source>
        <dbReference type="ARBA" id="ARBA00023235"/>
    </source>
</evidence>
<dbReference type="Gene3D" id="3.40.50.10260">
    <property type="entry name" value="YjeF N-terminal domain"/>
    <property type="match status" value="1"/>
</dbReference>
<feature type="binding site" evidence="17">
    <location>
        <begin position="404"/>
        <end position="408"/>
    </location>
    <ligand>
        <name>AMP</name>
        <dbReference type="ChEBI" id="CHEBI:456215"/>
    </ligand>
</feature>
<feature type="domain" description="YjeF N-terminal" evidence="21">
    <location>
        <begin position="10"/>
        <end position="210"/>
    </location>
</feature>
<keyword evidence="9 18" id="KW-0630">Potassium</keyword>
<comment type="similarity">
    <text evidence="4 19">In the C-terminal section; belongs to the NnrD/CARKD family.</text>
</comment>
<feature type="binding site" evidence="18">
    <location>
        <begin position="58"/>
        <end position="62"/>
    </location>
    <ligand>
        <name>(6S)-NADPHX</name>
        <dbReference type="ChEBI" id="CHEBI:64076"/>
    </ligand>
</feature>
<evidence type="ECO:0000256" key="5">
    <source>
        <dbReference type="ARBA" id="ARBA00022723"/>
    </source>
</evidence>
<evidence type="ECO:0000313" key="23">
    <source>
        <dbReference type="Proteomes" id="UP000253208"/>
    </source>
</evidence>
<dbReference type="PANTHER" id="PTHR12592">
    <property type="entry name" value="ATP-DEPENDENT (S)-NAD(P)H-HYDRATE DEHYDRATASE FAMILY MEMBER"/>
    <property type="match status" value="1"/>
</dbReference>
<feature type="binding site" evidence="17">
    <location>
        <position position="252"/>
    </location>
    <ligand>
        <name>(6S)-NADPHX</name>
        <dbReference type="ChEBI" id="CHEBI:64076"/>
    </ligand>
</feature>
<feature type="binding site" evidence="18">
    <location>
        <position position="156"/>
    </location>
    <ligand>
        <name>K(+)</name>
        <dbReference type="ChEBI" id="CHEBI:29103"/>
    </ligand>
</feature>
<dbReference type="EMBL" id="PSQG01000016">
    <property type="protein sequence ID" value="RCH43096.1"/>
    <property type="molecule type" value="Genomic_DNA"/>
</dbReference>
<dbReference type="Gene3D" id="3.40.1190.20">
    <property type="match status" value="1"/>
</dbReference>
<feature type="binding site" evidence="18">
    <location>
        <position position="120"/>
    </location>
    <ligand>
        <name>K(+)</name>
        <dbReference type="ChEBI" id="CHEBI:29103"/>
    </ligand>
</feature>
<feature type="binding site" evidence="17">
    <location>
        <position position="433"/>
    </location>
    <ligand>
        <name>AMP</name>
        <dbReference type="ChEBI" id="CHEBI:456215"/>
    </ligand>
</feature>
<dbReference type="GO" id="GO:0046872">
    <property type="term" value="F:metal ion binding"/>
    <property type="evidence" value="ECO:0007669"/>
    <property type="project" value="UniProtKB-UniRule"/>
</dbReference>
<dbReference type="PANTHER" id="PTHR12592:SF0">
    <property type="entry name" value="ATP-DEPENDENT (S)-NAD(P)H-HYDRATE DEHYDRATASE"/>
    <property type="match status" value="1"/>
</dbReference>
<comment type="cofactor">
    <cofactor evidence="18 19">
        <name>K(+)</name>
        <dbReference type="ChEBI" id="CHEBI:29103"/>
    </cofactor>
    <text evidence="18 19">Binds 1 potassium ion per subunit.</text>
</comment>
<dbReference type="GO" id="GO:0046496">
    <property type="term" value="P:nicotinamide nucleotide metabolic process"/>
    <property type="evidence" value="ECO:0007669"/>
    <property type="project" value="UniProtKB-UniRule"/>
</dbReference>
<feature type="binding site" evidence="17">
    <location>
        <position position="313"/>
    </location>
    <ligand>
        <name>(6S)-NADPHX</name>
        <dbReference type="ChEBI" id="CHEBI:64076"/>
    </ligand>
</feature>
<dbReference type="GO" id="GO:0052855">
    <property type="term" value="F:ADP-dependent NAD(P)H-hydrate dehydratase activity"/>
    <property type="evidence" value="ECO:0007669"/>
    <property type="project" value="UniProtKB-UniRule"/>
</dbReference>
<keyword evidence="10 17" id="KW-0520">NAD</keyword>
<feature type="binding site" evidence="17">
    <location>
        <position position="434"/>
    </location>
    <ligand>
        <name>(6S)-NADPHX</name>
        <dbReference type="ChEBI" id="CHEBI:64076"/>
    </ligand>
</feature>
<evidence type="ECO:0000256" key="4">
    <source>
        <dbReference type="ARBA" id="ARBA00009524"/>
    </source>
</evidence>
<evidence type="ECO:0000256" key="7">
    <source>
        <dbReference type="ARBA" id="ARBA00022840"/>
    </source>
</evidence>
<evidence type="ECO:0000256" key="19">
    <source>
        <dbReference type="PIRNR" id="PIRNR017184"/>
    </source>
</evidence>
<dbReference type="GO" id="GO:0005524">
    <property type="term" value="F:ATP binding"/>
    <property type="evidence" value="ECO:0007669"/>
    <property type="project" value="UniProtKB-UniRule"/>
</dbReference>
<dbReference type="PROSITE" id="PS51385">
    <property type="entry name" value="YJEF_N"/>
    <property type="match status" value="1"/>
</dbReference>
<dbReference type="InterPro" id="IPR004443">
    <property type="entry name" value="YjeF_N_dom"/>
</dbReference>
<dbReference type="EC" id="5.1.99.6" evidence="19"/>
<feature type="binding site" evidence="18">
    <location>
        <position position="153"/>
    </location>
    <ligand>
        <name>(6S)-NADPHX</name>
        <dbReference type="ChEBI" id="CHEBI:64076"/>
    </ligand>
</feature>
<comment type="function">
    <text evidence="17">Catalyzes the dehydration of the S-form of NAD(P)HX at the expense of ADP, which is converted to AMP. Together with NAD(P)HX epimerase, which catalyzes the epimerization of the S- and R-forms, the enzyme allows the repair of both epimers of NAD(P)HX, a damaged form of NAD(P)H that is a result of enzymatic or heat-dependent hydration.</text>
</comment>
<evidence type="ECO:0000256" key="14">
    <source>
        <dbReference type="ARBA" id="ARBA00025153"/>
    </source>
</evidence>
<evidence type="ECO:0000256" key="10">
    <source>
        <dbReference type="ARBA" id="ARBA00023027"/>
    </source>
</evidence>
<dbReference type="Pfam" id="PF03853">
    <property type="entry name" value="YjeF_N"/>
    <property type="match status" value="1"/>
</dbReference>
<dbReference type="InterPro" id="IPR030677">
    <property type="entry name" value="Nnr"/>
</dbReference>
<evidence type="ECO:0000256" key="1">
    <source>
        <dbReference type="ARBA" id="ARBA00000013"/>
    </source>
</evidence>
<dbReference type="InterPro" id="IPR000631">
    <property type="entry name" value="CARKD"/>
</dbReference>
<evidence type="ECO:0000313" key="22">
    <source>
        <dbReference type="EMBL" id="RCH43096.1"/>
    </source>
</evidence>
<evidence type="ECO:0000256" key="3">
    <source>
        <dbReference type="ARBA" id="ARBA00006001"/>
    </source>
</evidence>
<evidence type="ECO:0000256" key="16">
    <source>
        <dbReference type="ARBA" id="ARBA00049209"/>
    </source>
</evidence>
<name>A0A367FZ29_9FIRM</name>